<dbReference type="CDD" id="cd00067">
    <property type="entry name" value="GAL4"/>
    <property type="match status" value="1"/>
</dbReference>
<dbReference type="SMART" id="SM00066">
    <property type="entry name" value="GAL4"/>
    <property type="match status" value="1"/>
</dbReference>
<name>A0A8F2W1H9_CANAR</name>
<dbReference type="Gene3D" id="4.10.240.10">
    <property type="entry name" value="Zn(2)-C6 fungal-type DNA-binding domain"/>
    <property type="match status" value="1"/>
</dbReference>
<dbReference type="InterPro" id="IPR036864">
    <property type="entry name" value="Zn2-C6_fun-type_DNA-bd_sf"/>
</dbReference>
<dbReference type="InterPro" id="IPR001138">
    <property type="entry name" value="Zn2Cys6_DnaBD"/>
</dbReference>
<protein>
    <recommendedName>
        <fullName evidence="1">Zn(2)-C6 fungal-type domain-containing protein</fullName>
    </recommendedName>
</protein>
<dbReference type="InterPro" id="IPR053157">
    <property type="entry name" value="Sterol_Uptake_Regulator"/>
</dbReference>
<dbReference type="Pfam" id="PF00172">
    <property type="entry name" value="Zn_clus"/>
    <property type="match status" value="1"/>
</dbReference>
<dbReference type="AlphaFoldDB" id="A0A8F2W1H9"/>
<gene>
    <name evidence="2" type="ORF">CA7LBN_002357</name>
</gene>
<proteinExistence type="predicted"/>
<sequence length="485" mass="56210">MPMGMTRARPSKKGCLSCKKLKIKCDEARPVCEYCRHRGRRCVYPDVFRVAGDPLKEASEAYSSSSSSSDSSPFEEEIFSQSRDLTFQVLLGCTAQSLQLSRFELRVLRFFNDLAVPWITYNVNRRQVYIWKSVVPQYFGTSTTIKSAVLALGCLTVMPFCGLDNVLEEESNAEVLARKLEAASGTWKVQRLFADDQLIEQNKQDVNLFRRASEYFESAVKGAREALLEYQKPDSTQQERSRSILEASVANYLIYCFLGMQPWKLIPLVDFSEQEPKSDMLNMALGFKNVLLSDFPHLTTTAVGDIFQLDELQFTPRRKVKFVDDLRKQFDEFLGDISFFDISSEVSTMINDIRECLLVLEKAFNLSIKFNFPVMLYKWLVIMAPQIVPYVRAKNLFALRLLYAYACICVHCRLCPFEQNSWKDYVVWFRDEYGPLNEFDERLYHYVITNRNYIIDDNFTSLKDFDVWAPHFDYTSGNPLAYVMQ</sequence>
<dbReference type="EMBL" id="CP076750">
    <property type="protein sequence ID" value="QWW23556.1"/>
    <property type="molecule type" value="Genomic_DNA"/>
</dbReference>
<evidence type="ECO:0000313" key="2">
    <source>
        <dbReference type="EMBL" id="QWW23556.1"/>
    </source>
</evidence>
<reference evidence="2" key="1">
    <citation type="submission" date="2021-06" db="EMBL/GenBank/DDBJ databases">
        <title>Candida auris outbreak in lebanese hospital.</title>
        <authorList>
            <person name="Finianos M."/>
        </authorList>
    </citation>
    <scope>NUCLEOTIDE SEQUENCE</scope>
    <source>
        <strain evidence="2">CA7LBN</strain>
    </source>
</reference>
<feature type="domain" description="Zn(2)-C6 fungal-type" evidence="1">
    <location>
        <begin position="14"/>
        <end position="44"/>
    </location>
</feature>
<dbReference type="GO" id="GO:0001228">
    <property type="term" value="F:DNA-binding transcription activator activity, RNA polymerase II-specific"/>
    <property type="evidence" value="ECO:0007669"/>
    <property type="project" value="TreeGrafter"/>
</dbReference>
<dbReference type="PROSITE" id="PS00463">
    <property type="entry name" value="ZN2_CY6_FUNGAL_1"/>
    <property type="match status" value="1"/>
</dbReference>
<organism evidence="2">
    <name type="scientific">Candidozyma auris</name>
    <name type="common">Yeast</name>
    <name type="synonym">Candida auris</name>
    <dbReference type="NCBI Taxonomy" id="498019"/>
    <lineage>
        <taxon>Eukaryota</taxon>
        <taxon>Fungi</taxon>
        <taxon>Dikarya</taxon>
        <taxon>Ascomycota</taxon>
        <taxon>Saccharomycotina</taxon>
        <taxon>Pichiomycetes</taxon>
        <taxon>Metschnikowiaceae</taxon>
        <taxon>Candidozyma</taxon>
    </lineage>
</organism>
<dbReference type="PANTHER" id="PTHR47784:SF5">
    <property type="entry name" value="STEROL UPTAKE CONTROL PROTEIN 2"/>
    <property type="match status" value="1"/>
</dbReference>
<dbReference type="Proteomes" id="UP000825438">
    <property type="component" value="Chromosome II"/>
</dbReference>
<dbReference type="SUPFAM" id="SSF57701">
    <property type="entry name" value="Zn2/Cys6 DNA-binding domain"/>
    <property type="match status" value="1"/>
</dbReference>
<dbReference type="GO" id="GO:0008270">
    <property type="term" value="F:zinc ion binding"/>
    <property type="evidence" value="ECO:0007669"/>
    <property type="project" value="InterPro"/>
</dbReference>
<dbReference type="PANTHER" id="PTHR47784">
    <property type="entry name" value="STEROL UPTAKE CONTROL PROTEIN 2"/>
    <property type="match status" value="1"/>
</dbReference>
<accession>A0A8F2W1H9</accession>
<evidence type="ECO:0000259" key="1">
    <source>
        <dbReference type="PROSITE" id="PS50048"/>
    </source>
</evidence>
<dbReference type="PROSITE" id="PS50048">
    <property type="entry name" value="ZN2_CY6_FUNGAL_2"/>
    <property type="match status" value="1"/>
</dbReference>